<evidence type="ECO:0000313" key="4">
    <source>
        <dbReference type="EMBL" id="RDV02392.1"/>
    </source>
</evidence>
<dbReference type="Proteomes" id="UP000263993">
    <property type="component" value="Unassembled WGS sequence"/>
</dbReference>
<dbReference type="PANTHER" id="PTHR31223">
    <property type="entry name" value="LOG FAMILY PROTEIN YJL055W"/>
    <property type="match status" value="1"/>
</dbReference>
<dbReference type="OrthoDB" id="9801098at2"/>
<reference evidence="5" key="1">
    <citation type="submission" date="2018-08" db="EMBL/GenBank/DDBJ databases">
        <authorList>
            <person name="Kim S.-J."/>
            <person name="Jung G.-Y."/>
        </authorList>
    </citation>
    <scope>NUCLEOTIDE SEQUENCE [LARGE SCALE GENOMIC DNA]</scope>
    <source>
        <strain evidence="5">GY_H</strain>
    </source>
</reference>
<dbReference type="NCBIfam" id="TIGR00730">
    <property type="entry name" value="Rossman fold protein, TIGR00730 family"/>
    <property type="match status" value="1"/>
</dbReference>
<evidence type="ECO:0000256" key="2">
    <source>
        <dbReference type="ARBA" id="ARBA00006763"/>
    </source>
</evidence>
<dbReference type="SUPFAM" id="SSF102405">
    <property type="entry name" value="MCP/YpsA-like"/>
    <property type="match status" value="1"/>
</dbReference>
<accession>A0A371B4G6</accession>
<keyword evidence="3" id="KW-0378">Hydrolase</keyword>
<comment type="caution">
    <text evidence="4">The sequence shown here is derived from an EMBL/GenBank/DDBJ whole genome shotgun (WGS) entry which is preliminary data.</text>
</comment>
<comment type="catalytic activity">
    <reaction evidence="1">
        <text>AMP + H2O = D-ribose 5-phosphate + adenine</text>
        <dbReference type="Rhea" id="RHEA:20129"/>
        <dbReference type="ChEBI" id="CHEBI:15377"/>
        <dbReference type="ChEBI" id="CHEBI:16708"/>
        <dbReference type="ChEBI" id="CHEBI:78346"/>
        <dbReference type="ChEBI" id="CHEBI:456215"/>
        <dbReference type="EC" id="3.2.2.4"/>
    </reaction>
</comment>
<evidence type="ECO:0000256" key="3">
    <source>
        <dbReference type="RuleBase" id="RU363015"/>
    </source>
</evidence>
<dbReference type="AlphaFoldDB" id="A0A371B4G6"/>
<keyword evidence="5" id="KW-1185">Reference proteome</keyword>
<dbReference type="PANTHER" id="PTHR31223:SF70">
    <property type="entry name" value="LOG FAMILY PROTEIN YJL055W"/>
    <property type="match status" value="1"/>
</dbReference>
<dbReference type="Pfam" id="PF03641">
    <property type="entry name" value="Lysine_decarbox"/>
    <property type="match status" value="1"/>
</dbReference>
<dbReference type="GO" id="GO:0009691">
    <property type="term" value="P:cytokinin biosynthetic process"/>
    <property type="evidence" value="ECO:0007669"/>
    <property type="project" value="UniProtKB-UniRule"/>
</dbReference>
<dbReference type="EMBL" id="QRGO01000002">
    <property type="protein sequence ID" value="RDV02392.1"/>
    <property type="molecule type" value="Genomic_DNA"/>
</dbReference>
<organism evidence="4 5">
    <name type="scientific">Undibacter mobilis</name>
    <dbReference type="NCBI Taxonomy" id="2292256"/>
    <lineage>
        <taxon>Bacteria</taxon>
        <taxon>Pseudomonadati</taxon>
        <taxon>Pseudomonadota</taxon>
        <taxon>Alphaproteobacteria</taxon>
        <taxon>Hyphomicrobiales</taxon>
        <taxon>Nitrobacteraceae</taxon>
        <taxon>Undibacter</taxon>
    </lineage>
</organism>
<evidence type="ECO:0000313" key="5">
    <source>
        <dbReference type="Proteomes" id="UP000263993"/>
    </source>
</evidence>
<name>A0A371B4G6_9BRAD</name>
<dbReference type="GO" id="GO:0008714">
    <property type="term" value="F:AMP nucleosidase activity"/>
    <property type="evidence" value="ECO:0007669"/>
    <property type="project" value="UniProtKB-EC"/>
</dbReference>
<dbReference type="InterPro" id="IPR031100">
    <property type="entry name" value="LOG_fam"/>
</dbReference>
<dbReference type="Gene3D" id="3.40.50.450">
    <property type="match status" value="1"/>
</dbReference>
<keyword evidence="3" id="KW-0203">Cytokinin biosynthesis</keyword>
<gene>
    <name evidence="4" type="ORF">DXH78_15180</name>
</gene>
<evidence type="ECO:0000256" key="1">
    <source>
        <dbReference type="ARBA" id="ARBA00000274"/>
    </source>
</evidence>
<proteinExistence type="inferred from homology"/>
<dbReference type="EC" id="3.2.2.n1" evidence="3"/>
<sequence length="207" mass="22242">MTSPEIPASLARICVYCGSGPGNDPAFIEAATALGTAMAKAGIELVYGGGDMGMMGAVADAVRRNGGSVIGIIPEFLLNKERAGFNGEGLIVTPDMHERKRKMFELADAFVAMPGGVGTLEEIVEQMTWAQLGRHKKPILLANVKGFWEPLHALLDHMKALAFIRRGMEFELLVADEVSDIIPKLRQAMHGVSEEAKDMPPAVAEKL</sequence>
<comment type="similarity">
    <text evidence="2 3">Belongs to the LOG family.</text>
</comment>
<protein>
    <recommendedName>
        <fullName evidence="3">Cytokinin riboside 5'-monophosphate phosphoribohydrolase</fullName>
        <ecNumber evidence="3">3.2.2.n1</ecNumber>
    </recommendedName>
</protein>
<dbReference type="GO" id="GO:0005829">
    <property type="term" value="C:cytosol"/>
    <property type="evidence" value="ECO:0007669"/>
    <property type="project" value="TreeGrafter"/>
</dbReference>
<dbReference type="InterPro" id="IPR005269">
    <property type="entry name" value="LOG"/>
</dbReference>